<reference evidence="4 5" key="1">
    <citation type="submission" date="2016-10" db="EMBL/GenBank/DDBJ databases">
        <authorList>
            <person name="de Groot N.N."/>
        </authorList>
    </citation>
    <scope>NUCLEOTIDE SEQUENCE [LARGE SCALE GENOMIC DNA]</scope>
    <source>
        <strain evidence="4 5">DSM 17862</strain>
    </source>
</reference>
<evidence type="ECO:0000313" key="4">
    <source>
        <dbReference type="EMBL" id="SET36296.1"/>
    </source>
</evidence>
<dbReference type="Proteomes" id="UP000199180">
    <property type="component" value="Unassembled WGS sequence"/>
</dbReference>
<dbReference type="Gene3D" id="3.60.15.10">
    <property type="entry name" value="Ribonuclease Z/Hydroxyacylglutathione hydrolase-like"/>
    <property type="match status" value="1"/>
</dbReference>
<dbReference type="SMART" id="SM00849">
    <property type="entry name" value="Lactamase_B"/>
    <property type="match status" value="1"/>
</dbReference>
<dbReference type="EMBL" id="FOHO01000004">
    <property type="protein sequence ID" value="SET36296.1"/>
    <property type="molecule type" value="Genomic_DNA"/>
</dbReference>
<accession>A0A1I0DVL5</accession>
<evidence type="ECO:0000256" key="1">
    <source>
        <dbReference type="ARBA" id="ARBA00022801"/>
    </source>
</evidence>
<proteinExistence type="predicted"/>
<organism evidence="4 5">
    <name type="scientific">Paracoccus homiensis</name>
    <dbReference type="NCBI Taxonomy" id="364199"/>
    <lineage>
        <taxon>Bacteria</taxon>
        <taxon>Pseudomonadati</taxon>
        <taxon>Pseudomonadota</taxon>
        <taxon>Alphaproteobacteria</taxon>
        <taxon>Rhodobacterales</taxon>
        <taxon>Paracoccaceae</taxon>
        <taxon>Paracoccus</taxon>
    </lineage>
</organism>
<sequence length="309" mass="33155">MKNMKTLLTGAALLLGLAGSALAETELVILGTGTPVADGDRAGSGAAVIHDGRAYLFDIGGGVVQNMIKASGVSGVAAPKEPKGREALFPTVVDHLFLTHMHSDHIMDFPELAGTLWWRRDNQMTVHGPTGTQAVADGYYQMLQIDTRLRIDGNQPVDKPENYKVAVTEHDGPFTVTDGDVTIEAFSVPHGDISPSFGYRITTPDKVIVISGDTNESDEVIRMAKGADILVHEVISTEGLNALPEFWQDYHNHAHTTTAELARIAAEAQPGLLVLTHILHYGAPIESALTEIQAQYDGQVVLADDLDGF</sequence>
<dbReference type="InterPro" id="IPR044094">
    <property type="entry name" value="AtsA-like_MBL-fold"/>
</dbReference>
<evidence type="ECO:0000313" key="5">
    <source>
        <dbReference type="Proteomes" id="UP000199180"/>
    </source>
</evidence>
<feature type="signal peptide" evidence="2">
    <location>
        <begin position="1"/>
        <end position="23"/>
    </location>
</feature>
<dbReference type="Pfam" id="PF12706">
    <property type="entry name" value="Lactamase_B_2"/>
    <property type="match status" value="1"/>
</dbReference>
<feature type="domain" description="Metallo-beta-lactamase" evidence="3">
    <location>
        <begin position="43"/>
        <end position="253"/>
    </location>
</feature>
<gene>
    <name evidence="4" type="ORF">SAMN04489858_104318</name>
</gene>
<name>A0A1I0DVL5_9RHOB</name>
<dbReference type="AlphaFoldDB" id="A0A1I0DVL5"/>
<evidence type="ECO:0000259" key="3">
    <source>
        <dbReference type="SMART" id="SM00849"/>
    </source>
</evidence>
<evidence type="ECO:0000256" key="2">
    <source>
        <dbReference type="SAM" id="SignalP"/>
    </source>
</evidence>
<dbReference type="PANTHER" id="PTHR46018">
    <property type="entry name" value="ZINC PHOSPHODIESTERASE ELAC PROTEIN 1"/>
    <property type="match status" value="1"/>
</dbReference>
<dbReference type="InterPro" id="IPR036866">
    <property type="entry name" value="RibonucZ/Hydroxyglut_hydro"/>
</dbReference>
<keyword evidence="1" id="KW-0378">Hydrolase</keyword>
<dbReference type="STRING" id="364199.SAMN04489858_104318"/>
<dbReference type="SUPFAM" id="SSF56281">
    <property type="entry name" value="Metallo-hydrolase/oxidoreductase"/>
    <property type="match status" value="1"/>
</dbReference>
<protein>
    <submittedName>
        <fullName evidence="4">Ribonuclease BN, tRNA processing enzyme</fullName>
    </submittedName>
</protein>
<keyword evidence="5" id="KW-1185">Reference proteome</keyword>
<dbReference type="PANTHER" id="PTHR46018:SF2">
    <property type="entry name" value="ZINC PHOSPHODIESTERASE ELAC PROTEIN 1"/>
    <property type="match status" value="1"/>
</dbReference>
<keyword evidence="2" id="KW-0732">Signal</keyword>
<dbReference type="RefSeq" id="WP_217645813.1">
    <property type="nucleotide sequence ID" value="NZ_FOHO01000004.1"/>
</dbReference>
<feature type="chain" id="PRO_5011594414" evidence="2">
    <location>
        <begin position="24"/>
        <end position="309"/>
    </location>
</feature>
<dbReference type="CDD" id="cd07719">
    <property type="entry name" value="arylsulfatase_AtsA-like_MBL-fold"/>
    <property type="match status" value="1"/>
</dbReference>
<dbReference type="InterPro" id="IPR001279">
    <property type="entry name" value="Metallo-B-lactamas"/>
</dbReference>
<dbReference type="GO" id="GO:0042781">
    <property type="term" value="F:3'-tRNA processing endoribonuclease activity"/>
    <property type="evidence" value="ECO:0007669"/>
    <property type="project" value="TreeGrafter"/>
</dbReference>